<keyword evidence="2" id="KW-1185">Reference proteome</keyword>
<evidence type="ECO:0000313" key="1">
    <source>
        <dbReference type="EMBL" id="OMJ86019.1"/>
    </source>
</evidence>
<name>A0A1R2CAJ0_9CILI</name>
<protein>
    <submittedName>
        <fullName evidence="1">Uncharacterized protein</fullName>
    </submittedName>
</protein>
<dbReference type="AlphaFoldDB" id="A0A1R2CAJ0"/>
<reference evidence="1 2" key="1">
    <citation type="submission" date="2016-11" db="EMBL/GenBank/DDBJ databases">
        <title>The macronuclear genome of Stentor coeruleus: a giant cell with tiny introns.</title>
        <authorList>
            <person name="Slabodnick M."/>
            <person name="Ruby J.G."/>
            <person name="Reiff S.B."/>
            <person name="Swart E.C."/>
            <person name="Gosai S."/>
            <person name="Prabakaran S."/>
            <person name="Witkowska E."/>
            <person name="Larue G.E."/>
            <person name="Fisher S."/>
            <person name="Freeman R.M."/>
            <person name="Gunawardena J."/>
            <person name="Chu W."/>
            <person name="Stover N.A."/>
            <person name="Gregory B.D."/>
            <person name="Nowacki M."/>
            <person name="Derisi J."/>
            <person name="Roy S.W."/>
            <person name="Marshall W.F."/>
            <person name="Sood P."/>
        </authorList>
    </citation>
    <scope>NUCLEOTIDE SEQUENCE [LARGE SCALE GENOMIC DNA]</scope>
    <source>
        <strain evidence="1">WM001</strain>
    </source>
</reference>
<gene>
    <name evidence="1" type="ORF">SteCoe_12519</name>
</gene>
<dbReference type="Proteomes" id="UP000187209">
    <property type="component" value="Unassembled WGS sequence"/>
</dbReference>
<dbReference type="EMBL" id="MPUH01000218">
    <property type="protein sequence ID" value="OMJ86019.1"/>
    <property type="molecule type" value="Genomic_DNA"/>
</dbReference>
<evidence type="ECO:0000313" key="2">
    <source>
        <dbReference type="Proteomes" id="UP000187209"/>
    </source>
</evidence>
<accession>A0A1R2CAJ0</accession>
<organism evidence="1 2">
    <name type="scientific">Stentor coeruleus</name>
    <dbReference type="NCBI Taxonomy" id="5963"/>
    <lineage>
        <taxon>Eukaryota</taxon>
        <taxon>Sar</taxon>
        <taxon>Alveolata</taxon>
        <taxon>Ciliophora</taxon>
        <taxon>Postciliodesmatophora</taxon>
        <taxon>Heterotrichea</taxon>
        <taxon>Heterotrichida</taxon>
        <taxon>Stentoridae</taxon>
        <taxon>Stentor</taxon>
    </lineage>
</organism>
<comment type="caution">
    <text evidence="1">The sequence shown here is derived from an EMBL/GenBank/DDBJ whole genome shotgun (WGS) entry which is preliminary data.</text>
</comment>
<proteinExistence type="predicted"/>
<sequence>MRFYGTLDYIFYMQKRTSEMFSRVGKMSLTKFKITMERKEILSKEYRYIKPSRSEIFQEKLPIEQINKLVEQANCKPNEPIKEEPKMNQCQSSAFCGRSRETLYGKWIQKQDTPAPGTYNLSYGIIDKHILSPSYKKPYRIIKLKKPEEEIPEILKNHNSEPIKFRKINGLVCFDKQIPRSKY</sequence>